<dbReference type="GO" id="GO:0046872">
    <property type="term" value="F:metal ion binding"/>
    <property type="evidence" value="ECO:0007669"/>
    <property type="project" value="UniProtKB-KW"/>
</dbReference>
<keyword evidence="14" id="KW-0808">Transferase</keyword>
<feature type="region of interest" description="Disordered" evidence="11">
    <location>
        <begin position="652"/>
        <end position="692"/>
    </location>
</feature>
<keyword evidence="5 12" id="KW-0812">Transmembrane</keyword>
<keyword evidence="4" id="KW-1003">Cell membrane</keyword>
<dbReference type="EMBL" id="AZFF01000034">
    <property type="protein sequence ID" value="KRL52599.1"/>
    <property type="molecule type" value="Genomic_DNA"/>
</dbReference>
<evidence type="ECO:0000256" key="5">
    <source>
        <dbReference type="ARBA" id="ARBA00022692"/>
    </source>
</evidence>
<evidence type="ECO:0000256" key="1">
    <source>
        <dbReference type="ARBA" id="ARBA00004651"/>
    </source>
</evidence>
<keyword evidence="7 12" id="KW-0472">Membrane</keyword>
<dbReference type="PANTHER" id="PTHR47371">
    <property type="entry name" value="LIPOTEICHOIC ACID SYNTHASE"/>
    <property type="match status" value="1"/>
</dbReference>
<feature type="transmembrane region" description="Helical" evidence="12">
    <location>
        <begin position="131"/>
        <end position="148"/>
    </location>
</feature>
<dbReference type="Gene3D" id="3.40.720.10">
    <property type="entry name" value="Alkaline Phosphatase, subunit A"/>
    <property type="match status" value="1"/>
</dbReference>
<keyword evidence="6 12" id="KW-1133">Transmembrane helix</keyword>
<feature type="active site" evidence="8">
    <location>
        <position position="305"/>
    </location>
</feature>
<keyword evidence="9" id="KW-0479">Metal-binding</keyword>
<evidence type="ECO:0000256" key="12">
    <source>
        <dbReference type="SAM" id="Phobius"/>
    </source>
</evidence>
<evidence type="ECO:0000256" key="6">
    <source>
        <dbReference type="ARBA" id="ARBA00022989"/>
    </source>
</evidence>
<dbReference type="CDD" id="cd16015">
    <property type="entry name" value="LTA_synthase"/>
    <property type="match status" value="1"/>
</dbReference>
<evidence type="ECO:0000256" key="7">
    <source>
        <dbReference type="ARBA" id="ARBA00023136"/>
    </source>
</evidence>
<comment type="subcellular location">
    <subcellularLocation>
        <location evidence="1">Cell membrane</location>
        <topology evidence="1">Multi-pass membrane protein</topology>
    </subcellularLocation>
</comment>
<feature type="domain" description="Sulfatase N-terminal" evidence="13">
    <location>
        <begin position="253"/>
        <end position="547"/>
    </location>
</feature>
<keyword evidence="15" id="KW-1185">Reference proteome</keyword>
<dbReference type="PANTHER" id="PTHR47371:SF3">
    <property type="entry name" value="PHOSPHOGLYCEROL TRANSFERASE I"/>
    <property type="match status" value="1"/>
</dbReference>
<feature type="binding site" evidence="10">
    <location>
        <position position="483"/>
    </location>
    <ligand>
        <name>Mn(2+)</name>
        <dbReference type="ChEBI" id="CHEBI:29035"/>
    </ligand>
</feature>
<sequence>MAKFFKGLYAKLNTTLGFFFLMTALFWLKTYIAYRTKFTLGVESPIQQFILALNPLPTALLLFGIALYFRGKLSYWLMLIIDALQTTWLFANILYYREFSDFLSIGIVKGSGSVDNNLGKSLAGILHFSDLFVYLDVLVLIVLLLTKLIKVDKRPLKKRFAVTMTVFSIALMMMDYGLSVKDRSGLLTRTFDNNYIVKYLGLNEYAAFNAYQTHQQATSRSQASKADMKSVQKYLKNNPAGENFQYFGKEQGKNVFVFHLESFQQFLINYKYKGQEVTPNINAFYKDQNTLSFDNFFHQVAQGKTSDAEMMMENSLYGLPTGSAMISYGTSNTFQAAPAILSQHGYTTAAMHGDVPSFWNRGNTYKSWGYQNFFSKSFYPNADKPSYNVGYGLKDKIFLKDSAKYIQQLPQPFYAKVISVTNHYPYLLGKKDSSFPQTDTGDNTVDGYVVTAHYLDQAFGEFINYLKKVNLYDNSMIVVYGDHYGISNNHRPAIAKLLGKKKVTNYDLAMFQKVPFMIHAPGVQGGVNHTYGGEIDALPTMMDLLGIKTTGNYIMMGQDLLSTQRNQIVPFRDGNFVTPQYTKVGSQVYDTATGKLLDLTASQKKQVTSDQDHVNTVLGLSDKIMTRDLLRFYTPTGFKKVNKSDYNYSVSSTNSRLKQEQKDNPTSVQAKNGGKSTSSDYKTDAPELSKSK</sequence>
<dbReference type="InterPro" id="IPR017850">
    <property type="entry name" value="Alkaline_phosphatase_core_sf"/>
</dbReference>
<comment type="pathway">
    <text evidence="2">Cell wall biogenesis; lipoteichoic acid biosynthesis.</text>
</comment>
<feature type="transmembrane region" description="Helical" evidence="12">
    <location>
        <begin position="12"/>
        <end position="34"/>
    </location>
</feature>
<evidence type="ECO:0000256" key="8">
    <source>
        <dbReference type="PIRSR" id="PIRSR005091-1"/>
    </source>
</evidence>
<evidence type="ECO:0000313" key="15">
    <source>
        <dbReference type="Proteomes" id="UP000051999"/>
    </source>
</evidence>
<dbReference type="OrthoDB" id="5901192at2"/>
<evidence type="ECO:0000256" key="4">
    <source>
        <dbReference type="ARBA" id="ARBA00022475"/>
    </source>
</evidence>
<dbReference type="eggNOG" id="COG1368">
    <property type="taxonomic scope" value="Bacteria"/>
</dbReference>
<dbReference type="InterPro" id="IPR000917">
    <property type="entry name" value="Sulfatase_N"/>
</dbReference>
<name>A0A0R1R6H4_9LACO</name>
<comment type="caution">
    <text evidence="14">The sequence shown here is derived from an EMBL/GenBank/DDBJ whole genome shotgun (WGS) entry which is preliminary data.</text>
</comment>
<dbReference type="InterPro" id="IPR012160">
    <property type="entry name" value="LtaS-like"/>
</dbReference>
<evidence type="ECO:0000313" key="14">
    <source>
        <dbReference type="EMBL" id="KRL52599.1"/>
    </source>
</evidence>
<accession>A0A0R1R6H4</accession>
<dbReference type="GO" id="GO:0016740">
    <property type="term" value="F:transferase activity"/>
    <property type="evidence" value="ECO:0007669"/>
    <property type="project" value="UniProtKB-KW"/>
</dbReference>
<reference evidence="14 15" key="1">
    <citation type="journal article" date="2015" name="Genome Announc.">
        <title>Expanding the biotechnology potential of lactobacilli through comparative genomics of 213 strains and associated genera.</title>
        <authorList>
            <person name="Sun Z."/>
            <person name="Harris H.M."/>
            <person name="McCann A."/>
            <person name="Guo C."/>
            <person name="Argimon S."/>
            <person name="Zhang W."/>
            <person name="Yang X."/>
            <person name="Jeffery I.B."/>
            <person name="Cooney J.C."/>
            <person name="Kagawa T.F."/>
            <person name="Liu W."/>
            <person name="Song Y."/>
            <person name="Salvetti E."/>
            <person name="Wrobel A."/>
            <person name="Rasinkangas P."/>
            <person name="Parkhill J."/>
            <person name="Rea M.C."/>
            <person name="O'Sullivan O."/>
            <person name="Ritari J."/>
            <person name="Douillard F.P."/>
            <person name="Paul Ross R."/>
            <person name="Yang R."/>
            <person name="Briner A.E."/>
            <person name="Felis G.E."/>
            <person name="de Vos W.M."/>
            <person name="Barrangou R."/>
            <person name="Klaenhammer T.R."/>
            <person name="Caufield P.W."/>
            <person name="Cui Y."/>
            <person name="Zhang H."/>
            <person name="O'Toole P.W."/>
        </authorList>
    </citation>
    <scope>NUCLEOTIDE SEQUENCE [LARGE SCALE GENOMIC DNA]</scope>
    <source>
        <strain evidence="14 15">DSM 15814</strain>
    </source>
</reference>
<dbReference type="GO" id="GO:0005886">
    <property type="term" value="C:plasma membrane"/>
    <property type="evidence" value="ECO:0007669"/>
    <property type="project" value="UniProtKB-SubCell"/>
</dbReference>
<evidence type="ECO:0000256" key="3">
    <source>
        <dbReference type="ARBA" id="ARBA00009983"/>
    </source>
</evidence>
<feature type="compositionally biased region" description="Polar residues" evidence="11">
    <location>
        <begin position="664"/>
        <end position="680"/>
    </location>
</feature>
<feature type="compositionally biased region" description="Basic and acidic residues" evidence="11">
    <location>
        <begin position="681"/>
        <end position="692"/>
    </location>
</feature>
<evidence type="ECO:0000259" key="13">
    <source>
        <dbReference type="Pfam" id="PF00884"/>
    </source>
</evidence>
<protein>
    <submittedName>
        <fullName evidence="14">Phosphoglycerol transferase alkaline phosphatase superfamily protein</fullName>
    </submittedName>
</protein>
<dbReference type="AlphaFoldDB" id="A0A0R1R6H4"/>
<feature type="binding site" evidence="10">
    <location>
        <position position="482"/>
    </location>
    <ligand>
        <name>Mn(2+)</name>
        <dbReference type="ChEBI" id="CHEBI:29035"/>
    </ligand>
</feature>
<feature type="binding site" evidence="9">
    <location>
        <position position="423"/>
    </location>
    <ligand>
        <name>substrate</name>
    </ligand>
</feature>
<comment type="similarity">
    <text evidence="3">Belongs to the LTA synthase family.</text>
</comment>
<dbReference type="PIRSF" id="PIRSF005091">
    <property type="entry name" value="Mmb_sulf_HI1246"/>
    <property type="match status" value="1"/>
</dbReference>
<evidence type="ECO:0000256" key="2">
    <source>
        <dbReference type="ARBA" id="ARBA00004936"/>
    </source>
</evidence>
<proteinExistence type="inferred from homology"/>
<evidence type="ECO:0000256" key="10">
    <source>
        <dbReference type="PIRSR" id="PIRSR005091-3"/>
    </source>
</evidence>
<feature type="binding site" evidence="10">
    <location>
        <position position="305"/>
    </location>
    <ligand>
        <name>Mn(2+)</name>
        <dbReference type="ChEBI" id="CHEBI:29035"/>
    </ligand>
</feature>
<feature type="transmembrane region" description="Helical" evidence="12">
    <location>
        <begin position="46"/>
        <end position="69"/>
    </location>
</feature>
<feature type="transmembrane region" description="Helical" evidence="12">
    <location>
        <begin position="76"/>
        <end position="96"/>
    </location>
</feature>
<feature type="transmembrane region" description="Helical" evidence="12">
    <location>
        <begin position="160"/>
        <end position="178"/>
    </location>
</feature>
<dbReference type="RefSeq" id="WP_017261113.1">
    <property type="nucleotide sequence ID" value="NZ_AUAW01000033.1"/>
</dbReference>
<organism evidence="14 15">
    <name type="scientific">Furfurilactobacillus rossiae DSM 15814</name>
    <dbReference type="NCBI Taxonomy" id="1114972"/>
    <lineage>
        <taxon>Bacteria</taxon>
        <taxon>Bacillati</taxon>
        <taxon>Bacillota</taxon>
        <taxon>Bacilli</taxon>
        <taxon>Lactobacillales</taxon>
        <taxon>Lactobacillaceae</taxon>
        <taxon>Furfurilactobacillus</taxon>
    </lineage>
</organism>
<dbReference type="Proteomes" id="UP000051999">
    <property type="component" value="Unassembled WGS sequence"/>
</dbReference>
<gene>
    <name evidence="14" type="ORF">FD35_GL001874</name>
</gene>
<dbReference type="STRING" id="1114972.FD35_GL001874"/>
<dbReference type="PATRIC" id="fig|1114972.6.peg.1911"/>
<feature type="binding site" evidence="10">
    <location>
        <position position="261"/>
    </location>
    <ligand>
        <name>Mn(2+)</name>
        <dbReference type="ChEBI" id="CHEBI:29035"/>
    </ligand>
</feature>
<dbReference type="Pfam" id="PF00884">
    <property type="entry name" value="Sulfatase"/>
    <property type="match status" value="1"/>
</dbReference>
<dbReference type="SUPFAM" id="SSF53649">
    <property type="entry name" value="Alkaline phosphatase-like"/>
    <property type="match status" value="1"/>
</dbReference>
<keyword evidence="9" id="KW-0464">Manganese</keyword>
<dbReference type="InterPro" id="IPR050448">
    <property type="entry name" value="OpgB/LTA_synthase_biosynth"/>
</dbReference>
<dbReference type="Gene3D" id="3.30.1120.170">
    <property type="match status" value="1"/>
</dbReference>
<evidence type="ECO:0000256" key="9">
    <source>
        <dbReference type="PIRSR" id="PIRSR005091-2"/>
    </source>
</evidence>
<evidence type="ECO:0000256" key="11">
    <source>
        <dbReference type="SAM" id="MobiDB-lite"/>
    </source>
</evidence>